<evidence type="ECO:0000256" key="1">
    <source>
        <dbReference type="PROSITE-ProRule" id="PRU00182"/>
    </source>
</evidence>
<dbReference type="Proteomes" id="UP000007463">
    <property type="component" value="Chromosome"/>
</dbReference>
<reference evidence="2 3" key="1">
    <citation type="journal article" date="2011" name="Stand. Genomic Sci.">
        <title>Complete genome sequence of the gliding freshwater bacterium Fluviicola taffensis type strain (RW262).</title>
        <authorList>
            <person name="Woyke T."/>
            <person name="Chertkov O."/>
            <person name="Lapidus A."/>
            <person name="Nolan M."/>
            <person name="Lucas S."/>
            <person name="Del Rio T.G."/>
            <person name="Tice H."/>
            <person name="Cheng J.F."/>
            <person name="Tapia R."/>
            <person name="Han C."/>
            <person name="Goodwin L."/>
            <person name="Pitluck S."/>
            <person name="Liolios K."/>
            <person name="Pagani I."/>
            <person name="Ivanova N."/>
            <person name="Huntemann M."/>
            <person name="Mavromatis K."/>
            <person name="Mikhailova N."/>
            <person name="Pati A."/>
            <person name="Chen A."/>
            <person name="Palaniappan K."/>
            <person name="Land M."/>
            <person name="Hauser L."/>
            <person name="Brambilla E.M."/>
            <person name="Rohde M."/>
            <person name="Mwirichia R."/>
            <person name="Sikorski J."/>
            <person name="Tindall B.J."/>
            <person name="Goker M."/>
            <person name="Bristow J."/>
            <person name="Eisen J.A."/>
            <person name="Markowitz V."/>
            <person name="Hugenholtz P."/>
            <person name="Klenk H.P."/>
            <person name="Kyrpides N.C."/>
        </authorList>
    </citation>
    <scope>NUCLEOTIDE SEQUENCE [LARGE SCALE GENOMIC DNA]</scope>
    <source>
        <strain evidence="3">DSM 16823 / RW262 / RW262</strain>
    </source>
</reference>
<reference evidence="3" key="2">
    <citation type="submission" date="2011-02" db="EMBL/GenBank/DDBJ databases">
        <title>The complete genome of Fluviicola taffensis DSM 16823.</title>
        <authorList>
            <consortium name="US DOE Joint Genome Institute (JGI-PGF)"/>
            <person name="Lucas S."/>
            <person name="Copeland A."/>
            <person name="Lapidus A."/>
            <person name="Bruce D."/>
            <person name="Goodwin L."/>
            <person name="Pitluck S."/>
            <person name="Kyrpides N."/>
            <person name="Mavromatis K."/>
            <person name="Ivanova N."/>
            <person name="Mikhailova N."/>
            <person name="Pagani I."/>
            <person name="Chertkov O."/>
            <person name="Detter J.C."/>
            <person name="Han C."/>
            <person name="Tapia R."/>
            <person name="Land M."/>
            <person name="Hauser L."/>
            <person name="Markowitz V."/>
            <person name="Cheng J.-F."/>
            <person name="Hugenholtz P."/>
            <person name="Woyke T."/>
            <person name="Wu D."/>
            <person name="Tindall B."/>
            <person name="Pomrenke H.G."/>
            <person name="Brambilla E."/>
            <person name="Klenk H.-P."/>
            <person name="Eisen J.A."/>
        </authorList>
    </citation>
    <scope>NUCLEOTIDE SEQUENCE [LARGE SCALE GENOMIC DNA]</scope>
    <source>
        <strain evidence="3">DSM 16823 / RW262 / RW262</strain>
    </source>
</reference>
<dbReference type="EMBL" id="CP002542">
    <property type="protein sequence ID" value="AEA44002.1"/>
    <property type="molecule type" value="Genomic_DNA"/>
</dbReference>
<keyword evidence="1" id="KW-0694">RNA-binding</keyword>
<dbReference type="eggNOG" id="COG2501">
    <property type="taxonomic scope" value="Bacteria"/>
</dbReference>
<name>F2IK99_FLUTR</name>
<dbReference type="RefSeq" id="WP_013686772.1">
    <property type="nucleotide sequence ID" value="NC_015321.1"/>
</dbReference>
<dbReference type="HOGENOM" id="CLU_127162_1_3_10"/>
<dbReference type="SUPFAM" id="SSF55174">
    <property type="entry name" value="Alpha-L RNA-binding motif"/>
    <property type="match status" value="1"/>
</dbReference>
<keyword evidence="3" id="KW-1185">Reference proteome</keyword>
<dbReference type="Pfam" id="PF13275">
    <property type="entry name" value="S4_2"/>
    <property type="match status" value="1"/>
</dbReference>
<dbReference type="PROSITE" id="PS50889">
    <property type="entry name" value="S4"/>
    <property type="match status" value="1"/>
</dbReference>
<dbReference type="InterPro" id="IPR036986">
    <property type="entry name" value="S4_RNA-bd_sf"/>
</dbReference>
<dbReference type="STRING" id="755732.Fluta_2016"/>
<evidence type="ECO:0000313" key="2">
    <source>
        <dbReference type="EMBL" id="AEA44002.1"/>
    </source>
</evidence>
<evidence type="ECO:0000313" key="3">
    <source>
        <dbReference type="Proteomes" id="UP000007463"/>
    </source>
</evidence>
<gene>
    <name evidence="2" type="ordered locus">Fluta_2016</name>
</gene>
<dbReference type="AlphaFoldDB" id="F2IK99"/>
<accession>F2IK99</accession>
<sequence>MEKIEFTINGEFIELLGLLKVTGVAQTGGHAKLIVEDEEVFRNGELETRKRAKLVAGDIIEVGDEIRIVLK</sequence>
<dbReference type="Gene3D" id="3.10.290.10">
    <property type="entry name" value="RNA-binding S4 domain"/>
    <property type="match status" value="1"/>
</dbReference>
<dbReference type="KEGG" id="fte:Fluta_2016"/>
<protein>
    <submittedName>
        <fullName evidence="2">RNA-binding S4</fullName>
    </submittedName>
</protein>
<proteinExistence type="predicted"/>
<dbReference type="GO" id="GO:0003723">
    <property type="term" value="F:RNA binding"/>
    <property type="evidence" value="ECO:0007669"/>
    <property type="project" value="UniProtKB-KW"/>
</dbReference>
<organism evidence="2 3">
    <name type="scientific">Fluviicola taffensis (strain DSM 16823 / NCIMB 13979 / RW262)</name>
    <dbReference type="NCBI Taxonomy" id="755732"/>
    <lineage>
        <taxon>Bacteria</taxon>
        <taxon>Pseudomonadati</taxon>
        <taxon>Bacteroidota</taxon>
        <taxon>Flavobacteriia</taxon>
        <taxon>Flavobacteriales</taxon>
        <taxon>Crocinitomicaceae</taxon>
        <taxon>Fluviicola</taxon>
    </lineage>
</organism>